<dbReference type="SUPFAM" id="SSF49452">
    <property type="entry name" value="Starch-binding domain-like"/>
    <property type="match status" value="1"/>
</dbReference>
<keyword evidence="15" id="KW-1185">Reference proteome</keyword>
<dbReference type="PROSITE" id="PS51166">
    <property type="entry name" value="CBM20"/>
    <property type="match status" value="1"/>
</dbReference>
<protein>
    <recommendedName>
        <fullName evidence="9">Glucoamylase</fullName>
        <ecNumber evidence="9">3.2.1.3</ecNumber>
    </recommendedName>
    <alternativeName>
        <fullName evidence="9">1,4-alpha-D-glucan glucohydrolase</fullName>
    </alternativeName>
    <alternativeName>
        <fullName evidence="9">Glucan 1,4-alpha-glucosidase</fullName>
    </alternativeName>
</protein>
<comment type="catalytic activity">
    <reaction evidence="1 9">
        <text>Hydrolysis of terminal (1-&gt;4)-linked alpha-D-glucose residues successively from non-reducing ends of the chains with release of beta-D-glucose.</text>
        <dbReference type="EC" id="3.2.1.3"/>
    </reaction>
</comment>
<dbReference type="GO" id="GO:0004339">
    <property type="term" value="F:glucan 1,4-alpha-glucosidase activity"/>
    <property type="evidence" value="ECO:0007669"/>
    <property type="project" value="UniProtKB-EC"/>
</dbReference>
<dbReference type="InterPro" id="IPR000165">
    <property type="entry name" value="Glucoamylase"/>
</dbReference>
<evidence type="ECO:0000256" key="12">
    <source>
        <dbReference type="SAM" id="SignalP"/>
    </source>
</evidence>
<dbReference type="SUPFAM" id="SSF48208">
    <property type="entry name" value="Six-hairpin glycosidases"/>
    <property type="match status" value="1"/>
</dbReference>
<keyword evidence="8 9" id="KW-0624">Polysaccharide degradation</keyword>
<dbReference type="Proteomes" id="UP000799757">
    <property type="component" value="Unassembled WGS sequence"/>
</dbReference>
<evidence type="ECO:0000259" key="13">
    <source>
        <dbReference type="PROSITE" id="PS51166"/>
    </source>
</evidence>
<evidence type="ECO:0000256" key="8">
    <source>
        <dbReference type="ARBA" id="ARBA00023326"/>
    </source>
</evidence>
<dbReference type="Pfam" id="PF00723">
    <property type="entry name" value="Glyco_hydro_15"/>
    <property type="match status" value="1"/>
</dbReference>
<evidence type="ECO:0000313" key="15">
    <source>
        <dbReference type="Proteomes" id="UP000799757"/>
    </source>
</evidence>
<feature type="active site" description="Proton donor" evidence="10">
    <location>
        <position position="206"/>
    </location>
</feature>
<dbReference type="Pfam" id="PF00686">
    <property type="entry name" value="CBM_20"/>
    <property type="match status" value="1"/>
</dbReference>
<dbReference type="InterPro" id="IPR013783">
    <property type="entry name" value="Ig-like_fold"/>
</dbReference>
<organism evidence="14 15">
    <name type="scientific">Melanomma pulvis-pyrius CBS 109.77</name>
    <dbReference type="NCBI Taxonomy" id="1314802"/>
    <lineage>
        <taxon>Eukaryota</taxon>
        <taxon>Fungi</taxon>
        <taxon>Dikarya</taxon>
        <taxon>Ascomycota</taxon>
        <taxon>Pezizomycotina</taxon>
        <taxon>Dothideomycetes</taxon>
        <taxon>Pleosporomycetidae</taxon>
        <taxon>Pleosporales</taxon>
        <taxon>Melanommataceae</taxon>
        <taxon>Melanomma</taxon>
    </lineage>
</organism>
<dbReference type="FunFam" id="1.50.10.10:FF:000018">
    <property type="entry name" value="Glucoamylase"/>
    <property type="match status" value="1"/>
</dbReference>
<dbReference type="PANTHER" id="PTHR31616:SF12">
    <property type="entry name" value="GLUCOAMYLASE"/>
    <property type="match status" value="1"/>
</dbReference>
<name>A0A6A6X0Y8_9PLEO</name>
<dbReference type="GO" id="GO:0000324">
    <property type="term" value="C:fungal-type vacuole"/>
    <property type="evidence" value="ECO:0007669"/>
    <property type="project" value="TreeGrafter"/>
</dbReference>
<dbReference type="GO" id="GO:0000272">
    <property type="term" value="P:polysaccharide catabolic process"/>
    <property type="evidence" value="ECO:0007669"/>
    <property type="project" value="UniProtKB-KW"/>
</dbReference>
<dbReference type="EC" id="3.2.1.3" evidence="9"/>
<dbReference type="PIRSF" id="PIRSF001031">
    <property type="entry name" value="Glu-a-glcsd_SBD"/>
    <property type="match status" value="1"/>
</dbReference>
<feature type="binding site" evidence="11">
    <location>
        <position position="147"/>
    </location>
    <ligand>
        <name>substrate</name>
    </ligand>
</feature>
<evidence type="ECO:0000256" key="3">
    <source>
        <dbReference type="ARBA" id="ARBA00022729"/>
    </source>
</evidence>
<evidence type="ECO:0000313" key="14">
    <source>
        <dbReference type="EMBL" id="KAF2789577.1"/>
    </source>
</evidence>
<dbReference type="Gene3D" id="2.60.40.10">
    <property type="entry name" value="Immunoglobulins"/>
    <property type="match status" value="1"/>
</dbReference>
<evidence type="ECO:0000256" key="7">
    <source>
        <dbReference type="ARBA" id="ARBA00023295"/>
    </source>
</evidence>
<keyword evidence="6 9" id="KW-0119">Carbohydrate metabolism</keyword>
<keyword evidence="7 9" id="KW-0326">Glycosidase</keyword>
<evidence type="ECO:0000256" key="11">
    <source>
        <dbReference type="PIRSR" id="PIRSR001031-2"/>
    </source>
</evidence>
<keyword evidence="5" id="KW-0325">Glycoprotein</keyword>
<keyword evidence="4 9" id="KW-0378">Hydrolase</keyword>
<comment type="similarity">
    <text evidence="2 9">Belongs to the glycosyl hydrolase 15 family.</text>
</comment>
<feature type="domain" description="CBM20" evidence="13">
    <location>
        <begin position="483"/>
        <end position="589"/>
    </location>
</feature>
<evidence type="ECO:0000256" key="1">
    <source>
        <dbReference type="ARBA" id="ARBA00001863"/>
    </source>
</evidence>
<feature type="chain" id="PRO_5025628579" description="Glucoamylase" evidence="12">
    <location>
        <begin position="23"/>
        <end position="589"/>
    </location>
</feature>
<dbReference type="PROSITE" id="PS00820">
    <property type="entry name" value="GLUCOAMYLASE"/>
    <property type="match status" value="1"/>
</dbReference>
<dbReference type="EMBL" id="MU002127">
    <property type="protein sequence ID" value="KAF2789577.1"/>
    <property type="molecule type" value="Genomic_DNA"/>
</dbReference>
<dbReference type="InterPro" id="IPR012341">
    <property type="entry name" value="6hp_glycosidase-like_sf"/>
</dbReference>
<sequence length="589" mass="64266">MFHSTLLYTLPVALLLARTVFSSPANEPSVIDEFITTQGNISIHGIIANMGPDGAKAPDAPAGIVVASPSRSDPDYYSTWTRDSALTYKALIERFIAGDTSLQTRINEYVSSQAYIQGLSNPSGDPDSGGLGDPRFNVDRTTFTGGWARPQRDGPALRTTALSIYANWLIDHDGQTQALDTIWPIIEKDLAYTVRYWNQTGFDLWEETYGSSFFTLSASHRALVEGTTLAKRLSQPCPGCESAAPQVLCFIQSFWTGSYIDTNINTNEANEAHTGKDASSILSSIHTFDPAAKCTDATFQPCSSRALANHKAVTDSFRSVYSINNGIDQGRAVAVGRYSEDLYYGGNPWYLTTLAAAEQLYDAIIQWSHQDSVIVTDLSLPFFRDLLPSIATGTYESGSSTYGSIISAVSTYADDFIAMVQKYTPPNGGLAEQYDRNTGSPLSAVDLTWSYASFLTTSHRRARKVGPTWGEPTSNTPPTTCLGALACSARITFNTHVTNSFHENVTIVGQLDQIGNWGPENGIRLDGSKYTSSDPLWYGDIDLPAGTPFEYKYIKWTSSGEIVWESGSNRKYTPPLECGSSGIVNDLWT</sequence>
<feature type="signal peptide" evidence="12">
    <location>
        <begin position="1"/>
        <end position="22"/>
    </location>
</feature>
<evidence type="ECO:0000256" key="6">
    <source>
        <dbReference type="ARBA" id="ARBA00023277"/>
    </source>
</evidence>
<accession>A0A6A6X0Y8</accession>
<dbReference type="InterPro" id="IPR046966">
    <property type="entry name" value="Glucoamylase_active_site"/>
</dbReference>
<evidence type="ECO:0000256" key="5">
    <source>
        <dbReference type="ARBA" id="ARBA00023180"/>
    </source>
</evidence>
<evidence type="ECO:0000256" key="4">
    <source>
        <dbReference type="ARBA" id="ARBA00022801"/>
    </source>
</evidence>
<dbReference type="OrthoDB" id="6123450at2759"/>
<dbReference type="InterPro" id="IPR013784">
    <property type="entry name" value="Carb-bd-like_fold"/>
</dbReference>
<evidence type="ECO:0000256" key="9">
    <source>
        <dbReference type="PIRNR" id="PIRNR001031"/>
    </source>
</evidence>
<feature type="active site" description="Proton donor" evidence="10">
    <location>
        <position position="203"/>
    </location>
</feature>
<dbReference type="FunFam" id="2.60.40.10:FF:000552">
    <property type="entry name" value="Related to glucoamylase"/>
    <property type="match status" value="1"/>
</dbReference>
<dbReference type="PANTHER" id="PTHR31616">
    <property type="entry name" value="TREHALASE"/>
    <property type="match status" value="1"/>
</dbReference>
<dbReference type="SMART" id="SM01065">
    <property type="entry name" value="CBM_2"/>
    <property type="match status" value="1"/>
</dbReference>
<evidence type="ECO:0000256" key="10">
    <source>
        <dbReference type="PIRSR" id="PIRSR001031-1"/>
    </source>
</evidence>
<dbReference type="AlphaFoldDB" id="A0A6A6X0Y8"/>
<dbReference type="Gene3D" id="1.50.10.10">
    <property type="match status" value="1"/>
</dbReference>
<reference evidence="14" key="1">
    <citation type="journal article" date="2020" name="Stud. Mycol.">
        <title>101 Dothideomycetes genomes: a test case for predicting lifestyles and emergence of pathogens.</title>
        <authorList>
            <person name="Haridas S."/>
            <person name="Albert R."/>
            <person name="Binder M."/>
            <person name="Bloem J."/>
            <person name="Labutti K."/>
            <person name="Salamov A."/>
            <person name="Andreopoulos B."/>
            <person name="Baker S."/>
            <person name="Barry K."/>
            <person name="Bills G."/>
            <person name="Bluhm B."/>
            <person name="Cannon C."/>
            <person name="Castanera R."/>
            <person name="Culley D."/>
            <person name="Daum C."/>
            <person name="Ezra D."/>
            <person name="Gonzalez J."/>
            <person name="Henrissat B."/>
            <person name="Kuo A."/>
            <person name="Liang C."/>
            <person name="Lipzen A."/>
            <person name="Lutzoni F."/>
            <person name="Magnuson J."/>
            <person name="Mondo S."/>
            <person name="Nolan M."/>
            <person name="Ohm R."/>
            <person name="Pangilinan J."/>
            <person name="Park H.-J."/>
            <person name="Ramirez L."/>
            <person name="Alfaro M."/>
            <person name="Sun H."/>
            <person name="Tritt A."/>
            <person name="Yoshinaga Y."/>
            <person name="Zwiers L.-H."/>
            <person name="Turgeon B."/>
            <person name="Goodwin S."/>
            <person name="Spatafora J."/>
            <person name="Crous P."/>
            <person name="Grigoriev I."/>
        </authorList>
    </citation>
    <scope>NUCLEOTIDE SEQUENCE</scope>
    <source>
        <strain evidence="14">CBS 109.77</strain>
    </source>
</reference>
<proteinExistence type="inferred from homology"/>
<gene>
    <name evidence="14" type="ORF">K505DRAFT_284132</name>
</gene>
<evidence type="ECO:0000256" key="2">
    <source>
        <dbReference type="ARBA" id="ARBA00006188"/>
    </source>
</evidence>
<dbReference type="GO" id="GO:2001070">
    <property type="term" value="F:starch binding"/>
    <property type="evidence" value="ECO:0007669"/>
    <property type="project" value="InterPro"/>
</dbReference>
<dbReference type="InterPro" id="IPR002044">
    <property type="entry name" value="CBM20"/>
</dbReference>
<keyword evidence="3 12" id="KW-0732">Signal</keyword>
<dbReference type="InterPro" id="IPR008291">
    <property type="entry name" value="Glucoamylase_SBD"/>
</dbReference>
<dbReference type="InterPro" id="IPR008928">
    <property type="entry name" value="6-hairpin_glycosidase_sf"/>
</dbReference>
<dbReference type="InterPro" id="IPR011613">
    <property type="entry name" value="GH15-like"/>
</dbReference>
<dbReference type="PRINTS" id="PR00736">
    <property type="entry name" value="GLHYDRLASE15"/>
</dbReference>